<evidence type="ECO:0000256" key="3">
    <source>
        <dbReference type="SAM" id="Phobius"/>
    </source>
</evidence>
<feature type="transmembrane region" description="Helical" evidence="3">
    <location>
        <begin position="265"/>
        <end position="282"/>
    </location>
</feature>
<comment type="caution">
    <text evidence="4">The sequence shown here is derived from an EMBL/GenBank/DDBJ whole genome shotgun (WGS) entry which is preliminary data.</text>
</comment>
<feature type="region of interest" description="Disordered" evidence="2">
    <location>
        <begin position="433"/>
        <end position="454"/>
    </location>
</feature>
<keyword evidence="3" id="KW-1133">Transmembrane helix</keyword>
<proteinExistence type="predicted"/>
<feature type="coiled-coil region" evidence="1">
    <location>
        <begin position="189"/>
        <end position="230"/>
    </location>
</feature>
<feature type="transmembrane region" description="Helical" evidence="3">
    <location>
        <begin position="302"/>
        <end position="325"/>
    </location>
</feature>
<gene>
    <name evidence="4" type="ORF">CV954_004245</name>
</gene>
<name>A0A5N0G059_ACIBA</name>
<dbReference type="RefSeq" id="WP_000677469.1">
    <property type="nucleotide sequence ID" value="NZ_PHJT03000018.1"/>
</dbReference>
<sequence>MKGLVMHATLENILQQLEAVNNQLNNVIQNNEPLAQTHNSWGSPNLNKTELISKSKHIIDFIKNYETDELDQNQDALISNYIKRLEYLVSHTIPQMWSSNVNLAIPAYLFTIDSLKNLLESILVPYANKLAADQVEALTKLKKLNARIRSIEAKIHEVEPRTDSLTSMVERIEQASEAAEQLPTDLASLKEARQQINNLFSDSMKENKEIELLKQNSKLLDEEINNYALNAKNVLERCETAYSAATSVGLAAAFTERSNILSRSIKWWVAGLIFALGVGGYFGSQRLSSLSELLKDTHSSTIIIFINLLLSLLSLGAPIWFSWLATKQIGQRFRLSEDYAFKASVSRAYEGYSREAARVDKNMETRLLASALSRLDEQPLRFVENENHGSPWHELFSSDIVKQATQTVPGFAGQVAEQIKDAASKAVIAITPKATEIESKNSTSSTSNPSEDTR</sequence>
<dbReference type="Proteomes" id="UP000233757">
    <property type="component" value="Unassembled WGS sequence"/>
</dbReference>
<evidence type="ECO:0000256" key="2">
    <source>
        <dbReference type="SAM" id="MobiDB-lite"/>
    </source>
</evidence>
<feature type="compositionally biased region" description="Low complexity" evidence="2">
    <location>
        <begin position="440"/>
        <end position="454"/>
    </location>
</feature>
<accession>A0A5N0G059</accession>
<reference evidence="4 5" key="1">
    <citation type="submission" date="2018-02" db="EMBL/GenBank/DDBJ databases">
        <title>Acinetobacter baumanii whole genome sequence.</title>
        <authorList>
            <person name="Qasim Z.J."/>
        </authorList>
    </citation>
    <scope>NUCLEOTIDE SEQUENCE [LARGE SCALE GENOMIC DNA]</scope>
    <source>
        <strain evidence="4 5">ZQ8</strain>
    </source>
</reference>
<keyword evidence="3" id="KW-0472">Membrane</keyword>
<evidence type="ECO:0000313" key="4">
    <source>
        <dbReference type="EMBL" id="PQL84683.1"/>
    </source>
</evidence>
<keyword evidence="3" id="KW-0812">Transmembrane</keyword>
<dbReference type="AlphaFoldDB" id="A0A5N0G059"/>
<dbReference type="EMBL" id="PHJU02000012">
    <property type="protein sequence ID" value="PQL84683.1"/>
    <property type="molecule type" value="Genomic_DNA"/>
</dbReference>
<organism evidence="4 5">
    <name type="scientific">Acinetobacter baumannii</name>
    <dbReference type="NCBI Taxonomy" id="470"/>
    <lineage>
        <taxon>Bacteria</taxon>
        <taxon>Pseudomonadati</taxon>
        <taxon>Pseudomonadota</taxon>
        <taxon>Gammaproteobacteria</taxon>
        <taxon>Moraxellales</taxon>
        <taxon>Moraxellaceae</taxon>
        <taxon>Acinetobacter</taxon>
        <taxon>Acinetobacter calcoaceticus/baumannii complex</taxon>
    </lineage>
</organism>
<keyword evidence="1" id="KW-0175">Coiled coil</keyword>
<evidence type="ECO:0000256" key="1">
    <source>
        <dbReference type="SAM" id="Coils"/>
    </source>
</evidence>
<protein>
    <submittedName>
        <fullName evidence="4">Uncharacterized protein</fullName>
    </submittedName>
</protein>
<evidence type="ECO:0000313" key="5">
    <source>
        <dbReference type="Proteomes" id="UP000233757"/>
    </source>
</evidence>